<feature type="compositionally biased region" description="Polar residues" evidence="1">
    <location>
        <begin position="204"/>
        <end position="215"/>
    </location>
</feature>
<feature type="compositionally biased region" description="Basic and acidic residues" evidence="1">
    <location>
        <begin position="175"/>
        <end position="189"/>
    </location>
</feature>
<feature type="region of interest" description="Disordered" evidence="1">
    <location>
        <begin position="1"/>
        <end position="29"/>
    </location>
</feature>
<feature type="compositionally biased region" description="Polar residues" evidence="1">
    <location>
        <begin position="1"/>
        <end position="13"/>
    </location>
</feature>
<organism evidence="2 3">
    <name type="scientific">Giardia duodenalis assemblage B</name>
    <dbReference type="NCBI Taxonomy" id="1394984"/>
    <lineage>
        <taxon>Eukaryota</taxon>
        <taxon>Metamonada</taxon>
        <taxon>Diplomonadida</taxon>
        <taxon>Hexamitidae</taxon>
        <taxon>Giardiinae</taxon>
        <taxon>Giardia</taxon>
    </lineage>
</organism>
<dbReference type="AlphaFoldDB" id="A0A132NZD0"/>
<sequence length="320" mass="34319">MAVAFSTVSGENLHSQQSSEKHSSQLAFSESPTASSKADFASGLPAATTIAVSLRPLSPAVPTCAPALCFTATPNSSSNLIRNFNAITPSPPLILSRNKRAVSQFSATRLAPLMPTSLVKPATETNVQSSGINLSIPVSSSKKSNNSLEVVLYRRKRAKSTAYVKSGQKAQPLKSSDDSSHQSAEERWSLHIPRPNADKPGRSRANSTMASSLYKSHSKPTKPVTDNTEVVNSKPLSKIITAAVTRMFPSKFDEIMNCYAKLSRASNGSGGPPADNPLNKRLFDAYYTLSLRNGIGNLVIPNKVTTLEAYVSFIEGYLSR</sequence>
<comment type="caution">
    <text evidence="2">The sequence shown here is derived from an EMBL/GenBank/DDBJ whole genome shotgun (WGS) entry which is preliminary data.</text>
</comment>
<reference evidence="2 3" key="1">
    <citation type="journal article" date="2015" name="Mol. Biochem. Parasitol.">
        <title>Identification of polymorphic genes for use in assemblage B genotyping assays through comparative genomics of multiple assemblage B Giardia duodenalis isolates.</title>
        <authorList>
            <person name="Wielinga C."/>
            <person name="Thompson R.C."/>
            <person name="Monis P."/>
            <person name="Ryan U."/>
        </authorList>
    </citation>
    <scope>NUCLEOTIDE SEQUENCE [LARGE SCALE GENOMIC DNA]</scope>
    <source>
        <strain evidence="2 3">BAH15c1</strain>
    </source>
</reference>
<dbReference type="VEuPathDB" id="GiardiaDB:QR46_0514"/>
<dbReference type="EMBL" id="JXTI01000008">
    <property type="protein sequence ID" value="KWX15420.1"/>
    <property type="molecule type" value="Genomic_DNA"/>
</dbReference>
<name>A0A132NZD0_GIAIN</name>
<protein>
    <submittedName>
        <fullName evidence="2">Uncharacterized protein</fullName>
    </submittedName>
</protein>
<dbReference type="OrthoDB" id="10259212at2759"/>
<gene>
    <name evidence="2" type="ORF">QR46_0514</name>
</gene>
<feature type="region of interest" description="Disordered" evidence="1">
    <location>
        <begin position="161"/>
        <end position="229"/>
    </location>
</feature>
<evidence type="ECO:0000313" key="3">
    <source>
        <dbReference type="Proteomes" id="UP000070089"/>
    </source>
</evidence>
<evidence type="ECO:0000313" key="2">
    <source>
        <dbReference type="EMBL" id="KWX15420.1"/>
    </source>
</evidence>
<proteinExistence type="predicted"/>
<dbReference type="Proteomes" id="UP000070089">
    <property type="component" value="Unassembled WGS sequence"/>
</dbReference>
<accession>A0A132NZD0</accession>
<evidence type="ECO:0000256" key="1">
    <source>
        <dbReference type="SAM" id="MobiDB-lite"/>
    </source>
</evidence>